<keyword evidence="5 6" id="KW-0804">Transcription</keyword>
<dbReference type="Pfam" id="PF01029">
    <property type="entry name" value="NusB"/>
    <property type="match status" value="1"/>
</dbReference>
<dbReference type="PANTHER" id="PTHR11078:SF3">
    <property type="entry name" value="ANTITERMINATION NUSB DOMAIN-CONTAINING PROTEIN"/>
    <property type="match status" value="1"/>
</dbReference>
<name>A0A934Q493_9MICO</name>
<dbReference type="InterPro" id="IPR035926">
    <property type="entry name" value="NusB-like_sf"/>
</dbReference>
<sequence>MSARTKARKRALDMLYQADVRDERLSAIVNAEADRASGEPDRMASWLYAREIVDGVQDHREEIDELIASYAQGWTLERMPNIDRALLRLATWEILHNDEVPAAVAIDEAVELAKEYSTDDSGRFVNGVLGRIAEYAGAARQ</sequence>
<evidence type="ECO:0000256" key="1">
    <source>
        <dbReference type="ARBA" id="ARBA00005952"/>
    </source>
</evidence>
<gene>
    <name evidence="6 8" type="primary">nusB</name>
    <name evidence="8" type="ORF">JD276_03820</name>
</gene>
<dbReference type="NCBIfam" id="TIGR01951">
    <property type="entry name" value="nusB"/>
    <property type="match status" value="1"/>
</dbReference>
<dbReference type="PANTHER" id="PTHR11078">
    <property type="entry name" value="N UTILIZATION SUBSTANCE PROTEIN B-RELATED"/>
    <property type="match status" value="1"/>
</dbReference>
<evidence type="ECO:0000256" key="3">
    <source>
        <dbReference type="ARBA" id="ARBA00022884"/>
    </source>
</evidence>
<dbReference type="GO" id="GO:0006353">
    <property type="term" value="P:DNA-templated transcription termination"/>
    <property type="evidence" value="ECO:0007669"/>
    <property type="project" value="UniProtKB-UniRule"/>
</dbReference>
<dbReference type="GO" id="GO:0003723">
    <property type="term" value="F:RNA binding"/>
    <property type="evidence" value="ECO:0007669"/>
    <property type="project" value="UniProtKB-UniRule"/>
</dbReference>
<organism evidence="8 9">
    <name type="scientific">Leucobacter chromiisoli</name>
    <dbReference type="NCBI Taxonomy" id="2796471"/>
    <lineage>
        <taxon>Bacteria</taxon>
        <taxon>Bacillati</taxon>
        <taxon>Actinomycetota</taxon>
        <taxon>Actinomycetes</taxon>
        <taxon>Micrococcales</taxon>
        <taxon>Microbacteriaceae</taxon>
        <taxon>Leucobacter</taxon>
    </lineage>
</organism>
<evidence type="ECO:0000256" key="4">
    <source>
        <dbReference type="ARBA" id="ARBA00023015"/>
    </source>
</evidence>
<evidence type="ECO:0000256" key="6">
    <source>
        <dbReference type="HAMAP-Rule" id="MF_00073"/>
    </source>
</evidence>
<protein>
    <recommendedName>
        <fullName evidence="6">Transcription antitermination protein NusB</fullName>
    </recommendedName>
    <alternativeName>
        <fullName evidence="6">Antitermination factor NusB</fullName>
    </alternativeName>
</protein>
<comment type="similarity">
    <text evidence="1 6">Belongs to the NusB family.</text>
</comment>
<dbReference type="Gene3D" id="1.10.940.10">
    <property type="entry name" value="NusB-like"/>
    <property type="match status" value="1"/>
</dbReference>
<keyword evidence="3 6" id="KW-0694">RNA-binding</keyword>
<dbReference type="CDD" id="cd00619">
    <property type="entry name" value="Terminator_NusB"/>
    <property type="match status" value="1"/>
</dbReference>
<proteinExistence type="inferred from homology"/>
<dbReference type="EMBL" id="JAEHOH010000005">
    <property type="protein sequence ID" value="MBK0418155.1"/>
    <property type="molecule type" value="Genomic_DNA"/>
</dbReference>
<evidence type="ECO:0000313" key="8">
    <source>
        <dbReference type="EMBL" id="MBK0418155.1"/>
    </source>
</evidence>
<keyword evidence="9" id="KW-1185">Reference proteome</keyword>
<evidence type="ECO:0000313" key="9">
    <source>
        <dbReference type="Proteomes" id="UP000608530"/>
    </source>
</evidence>
<dbReference type="Proteomes" id="UP000608530">
    <property type="component" value="Unassembled WGS sequence"/>
</dbReference>
<dbReference type="InterPro" id="IPR006027">
    <property type="entry name" value="NusB_RsmB_TIM44"/>
</dbReference>
<dbReference type="RefSeq" id="WP_200114068.1">
    <property type="nucleotide sequence ID" value="NZ_JAEHOH010000005.1"/>
</dbReference>
<dbReference type="AlphaFoldDB" id="A0A934Q493"/>
<accession>A0A934Q493</accession>
<feature type="domain" description="NusB/RsmB/TIM44" evidence="7">
    <location>
        <begin position="6"/>
        <end position="133"/>
    </location>
</feature>
<dbReference type="InterPro" id="IPR011605">
    <property type="entry name" value="NusB_fam"/>
</dbReference>
<dbReference type="GO" id="GO:0031564">
    <property type="term" value="P:transcription antitermination"/>
    <property type="evidence" value="ECO:0007669"/>
    <property type="project" value="UniProtKB-KW"/>
</dbReference>
<evidence type="ECO:0000256" key="2">
    <source>
        <dbReference type="ARBA" id="ARBA00022814"/>
    </source>
</evidence>
<evidence type="ECO:0000256" key="5">
    <source>
        <dbReference type="ARBA" id="ARBA00023163"/>
    </source>
</evidence>
<evidence type="ECO:0000259" key="7">
    <source>
        <dbReference type="Pfam" id="PF01029"/>
    </source>
</evidence>
<reference evidence="8" key="1">
    <citation type="submission" date="2020-12" db="EMBL/GenBank/DDBJ databases">
        <title>Leucobacter sp. CAS1, isolated from Chromium sludge.</title>
        <authorList>
            <person name="Xu Z."/>
        </authorList>
    </citation>
    <scope>NUCLEOTIDE SEQUENCE</scope>
    <source>
        <strain evidence="8">CSA1</strain>
    </source>
</reference>
<keyword evidence="4 6" id="KW-0805">Transcription regulation</keyword>
<comment type="function">
    <text evidence="6">Involved in transcription antitermination. Required for transcription of ribosomal RNA (rRNA) genes. Binds specifically to the boxA antiterminator sequence of the ribosomal RNA (rrn) operons.</text>
</comment>
<keyword evidence="2 6" id="KW-0889">Transcription antitermination</keyword>
<dbReference type="GO" id="GO:0005829">
    <property type="term" value="C:cytosol"/>
    <property type="evidence" value="ECO:0007669"/>
    <property type="project" value="TreeGrafter"/>
</dbReference>
<dbReference type="HAMAP" id="MF_00073">
    <property type="entry name" value="NusB"/>
    <property type="match status" value="1"/>
</dbReference>
<dbReference type="SUPFAM" id="SSF48013">
    <property type="entry name" value="NusB-like"/>
    <property type="match status" value="1"/>
</dbReference>
<comment type="caution">
    <text evidence="8">The sequence shown here is derived from an EMBL/GenBank/DDBJ whole genome shotgun (WGS) entry which is preliminary data.</text>
</comment>